<evidence type="ECO:0000313" key="1">
    <source>
        <dbReference type="EMBL" id="KAH9482897.1"/>
    </source>
</evidence>
<organism evidence="1 2">
    <name type="scientific">Psilocybe cubensis</name>
    <name type="common">Psychedelic mushroom</name>
    <name type="synonym">Stropharia cubensis</name>
    <dbReference type="NCBI Taxonomy" id="181762"/>
    <lineage>
        <taxon>Eukaryota</taxon>
        <taxon>Fungi</taxon>
        <taxon>Dikarya</taxon>
        <taxon>Basidiomycota</taxon>
        <taxon>Agaricomycotina</taxon>
        <taxon>Agaricomycetes</taxon>
        <taxon>Agaricomycetidae</taxon>
        <taxon>Agaricales</taxon>
        <taxon>Agaricineae</taxon>
        <taxon>Strophariaceae</taxon>
        <taxon>Psilocybe</taxon>
    </lineage>
</organism>
<proteinExistence type="predicted"/>
<evidence type="ECO:0000313" key="2">
    <source>
        <dbReference type="Proteomes" id="UP000664032"/>
    </source>
</evidence>
<dbReference type="EMBL" id="JAFIQS020000004">
    <property type="protein sequence ID" value="KAH9482897.1"/>
    <property type="molecule type" value="Genomic_DNA"/>
</dbReference>
<comment type="caution">
    <text evidence="1">The sequence shown here is derived from an EMBL/GenBank/DDBJ whole genome shotgun (WGS) entry which is preliminary data.</text>
</comment>
<keyword evidence="2" id="KW-1185">Reference proteome</keyword>
<sequence length="182" mass="20955">MDMLHSQAFSTTPQAVKQAQKTILQEAKSEEKYVKNILKDLSHTEKIEHKAEKEASKAEIALESSKKQEQQALKDVYRAENRRNAIVAEIVQIRDEIEVADKLESSLEELEKKEQAALKDVYRAENKYHVTIANVEQARQDYEISSRNYDATRTALHRKTSYADDVLAKHDENTDSRTNFTC</sequence>
<reference evidence="1" key="1">
    <citation type="submission" date="2021-10" db="EMBL/GenBank/DDBJ databases">
        <title>Psilocybe cubensis genome.</title>
        <authorList>
            <person name="Mckernan K.J."/>
            <person name="Crawford S."/>
            <person name="Trippe A."/>
            <person name="Kane L.T."/>
            <person name="Mclaughlin S."/>
        </authorList>
    </citation>
    <scope>NUCLEOTIDE SEQUENCE</scope>
    <source>
        <strain evidence="1">MGC-MH-2018</strain>
    </source>
</reference>
<protein>
    <submittedName>
        <fullName evidence="1">Uncharacterized protein</fullName>
    </submittedName>
</protein>
<name>A0ACB8H5G9_PSICU</name>
<accession>A0ACB8H5G9</accession>
<dbReference type="Proteomes" id="UP000664032">
    <property type="component" value="Unassembled WGS sequence"/>
</dbReference>
<gene>
    <name evidence="1" type="ORF">JR316_0004997</name>
</gene>